<sequence length="53" mass="5107">MPLAAAATLSAVPVVPAAAAPSELRQQNTADATTITTDSATLIAGEVVTVTGA</sequence>
<gene>
    <name evidence="2" type="ORF">ACFQ4H_16425</name>
</gene>
<accession>A0ABW3YEU5</accession>
<organism evidence="2 3">
    <name type="scientific">Micromonospora sonneratiae</name>
    <dbReference type="NCBI Taxonomy" id="1184706"/>
    <lineage>
        <taxon>Bacteria</taxon>
        <taxon>Bacillati</taxon>
        <taxon>Actinomycetota</taxon>
        <taxon>Actinomycetes</taxon>
        <taxon>Micromonosporales</taxon>
        <taxon>Micromonosporaceae</taxon>
        <taxon>Micromonospora</taxon>
    </lineage>
</organism>
<proteinExistence type="predicted"/>
<keyword evidence="1" id="KW-0732">Signal</keyword>
<reference evidence="3" key="1">
    <citation type="journal article" date="2019" name="Int. J. Syst. Evol. Microbiol.">
        <title>The Global Catalogue of Microorganisms (GCM) 10K type strain sequencing project: providing services to taxonomists for standard genome sequencing and annotation.</title>
        <authorList>
            <consortium name="The Broad Institute Genomics Platform"/>
            <consortium name="The Broad Institute Genome Sequencing Center for Infectious Disease"/>
            <person name="Wu L."/>
            <person name="Ma J."/>
        </authorList>
    </citation>
    <scope>NUCLEOTIDE SEQUENCE [LARGE SCALE GENOMIC DNA]</scope>
    <source>
        <strain evidence="3">JCM 31037</strain>
    </source>
</reference>
<evidence type="ECO:0000313" key="2">
    <source>
        <dbReference type="EMBL" id="MFD1322684.1"/>
    </source>
</evidence>
<comment type="caution">
    <text evidence="2">The sequence shown here is derived from an EMBL/GenBank/DDBJ whole genome shotgun (WGS) entry which is preliminary data.</text>
</comment>
<name>A0ABW3YEU5_9ACTN</name>
<dbReference type="Proteomes" id="UP001597260">
    <property type="component" value="Unassembled WGS sequence"/>
</dbReference>
<protein>
    <submittedName>
        <fullName evidence="2">Uncharacterized protein</fullName>
    </submittedName>
</protein>
<keyword evidence="3" id="KW-1185">Reference proteome</keyword>
<dbReference type="EMBL" id="JBHTMP010000023">
    <property type="protein sequence ID" value="MFD1322684.1"/>
    <property type="molecule type" value="Genomic_DNA"/>
</dbReference>
<dbReference type="RefSeq" id="WP_377571839.1">
    <property type="nucleotide sequence ID" value="NZ_JBHTMP010000023.1"/>
</dbReference>
<evidence type="ECO:0000313" key="3">
    <source>
        <dbReference type="Proteomes" id="UP001597260"/>
    </source>
</evidence>
<evidence type="ECO:0000256" key="1">
    <source>
        <dbReference type="SAM" id="SignalP"/>
    </source>
</evidence>
<feature type="chain" id="PRO_5046597369" evidence="1">
    <location>
        <begin position="20"/>
        <end position="53"/>
    </location>
</feature>
<feature type="signal peptide" evidence="1">
    <location>
        <begin position="1"/>
        <end position="19"/>
    </location>
</feature>